<gene>
    <name evidence="2" type="ORF">FNB15_00275</name>
</gene>
<reference evidence="2 3" key="1">
    <citation type="submission" date="2019-07" db="EMBL/GenBank/DDBJ databases">
        <title>Genome sequencing for Ferrovibrio sp. K5.</title>
        <authorList>
            <person name="Park S.-J."/>
        </authorList>
    </citation>
    <scope>NUCLEOTIDE SEQUENCE [LARGE SCALE GENOMIC DNA]</scope>
    <source>
        <strain evidence="2 3">K5</strain>
    </source>
</reference>
<dbReference type="AlphaFoldDB" id="A0A516GWB4"/>
<organism evidence="2 3">
    <name type="scientific">Ferrovibrio terrae</name>
    <dbReference type="NCBI Taxonomy" id="2594003"/>
    <lineage>
        <taxon>Bacteria</taxon>
        <taxon>Pseudomonadati</taxon>
        <taxon>Pseudomonadota</taxon>
        <taxon>Alphaproteobacteria</taxon>
        <taxon>Rhodospirillales</taxon>
        <taxon>Rhodospirillaceae</taxon>
        <taxon>Ferrovibrio</taxon>
    </lineage>
</organism>
<accession>A0A516GWB4</accession>
<protein>
    <submittedName>
        <fullName evidence="2">Uncharacterized protein</fullName>
    </submittedName>
</protein>
<evidence type="ECO:0000256" key="1">
    <source>
        <dbReference type="SAM" id="MobiDB-lite"/>
    </source>
</evidence>
<dbReference type="EMBL" id="CP041636">
    <property type="protein sequence ID" value="QDO95814.1"/>
    <property type="molecule type" value="Genomic_DNA"/>
</dbReference>
<name>A0A516GWB4_9PROT</name>
<evidence type="ECO:0000313" key="2">
    <source>
        <dbReference type="EMBL" id="QDO95814.1"/>
    </source>
</evidence>
<keyword evidence="3" id="KW-1185">Reference proteome</keyword>
<dbReference type="Proteomes" id="UP000317496">
    <property type="component" value="Chromosome"/>
</dbReference>
<proteinExistence type="predicted"/>
<dbReference type="RefSeq" id="WP_144066795.1">
    <property type="nucleotide sequence ID" value="NZ_CP041636.1"/>
</dbReference>
<evidence type="ECO:0000313" key="3">
    <source>
        <dbReference type="Proteomes" id="UP000317496"/>
    </source>
</evidence>
<sequence length="86" mass="9240">MSKHNKDLVETESAGDLTTESAVAADGALEAQALPLVTAQPEQNPSQAEQSRQFNSWLDRALPRLMDYLSNGTTEAVTSSSPKAKH</sequence>
<dbReference type="KEGG" id="fer:FNB15_00275"/>
<feature type="region of interest" description="Disordered" evidence="1">
    <location>
        <begin position="1"/>
        <end position="22"/>
    </location>
</feature>